<accession>A0A4U1IX81</accession>
<protein>
    <recommendedName>
        <fullName evidence="4">J domain-containing protein</fullName>
    </recommendedName>
</protein>
<dbReference type="Proteomes" id="UP000309215">
    <property type="component" value="Unassembled WGS sequence"/>
</dbReference>
<dbReference type="RefSeq" id="WP_136934475.1">
    <property type="nucleotide sequence ID" value="NZ_SSMQ01000065.1"/>
</dbReference>
<feature type="compositionally biased region" description="Basic and acidic residues" evidence="1">
    <location>
        <begin position="111"/>
        <end position="124"/>
    </location>
</feature>
<feature type="region of interest" description="Disordered" evidence="1">
    <location>
        <begin position="111"/>
        <end position="138"/>
    </location>
</feature>
<dbReference type="Gene3D" id="1.10.287.110">
    <property type="entry name" value="DnaJ domain"/>
    <property type="match status" value="1"/>
</dbReference>
<sequence length="200" mass="23760">MEDKNDPTARVEWWQQFEIDFWRLQEGLDESERARLREHYKWITDGIAQVVPRPSPAEEALWFCMKSLQQPWRSGETFEQRRTRLLQEARRLVEERQRLWWETERGFWRQKAETAQREPPRERTAGSTQAPGPKKAADTTPWFIRELGLTWPCTEEDVKAAWRRGVKTRHPDQGGSSEAFIAFKKAYDNAVEFLRRQAAA</sequence>
<dbReference type="InterPro" id="IPR036869">
    <property type="entry name" value="J_dom_sf"/>
</dbReference>
<organism evidence="2 3">
    <name type="scientific">Polyangium fumosum</name>
    <dbReference type="NCBI Taxonomy" id="889272"/>
    <lineage>
        <taxon>Bacteria</taxon>
        <taxon>Pseudomonadati</taxon>
        <taxon>Myxococcota</taxon>
        <taxon>Polyangia</taxon>
        <taxon>Polyangiales</taxon>
        <taxon>Polyangiaceae</taxon>
        <taxon>Polyangium</taxon>
    </lineage>
</organism>
<evidence type="ECO:0008006" key="4">
    <source>
        <dbReference type="Google" id="ProtNLM"/>
    </source>
</evidence>
<name>A0A4U1IX81_9BACT</name>
<dbReference type="EMBL" id="SSMQ01000065">
    <property type="protein sequence ID" value="TKC98646.1"/>
    <property type="molecule type" value="Genomic_DNA"/>
</dbReference>
<evidence type="ECO:0000313" key="2">
    <source>
        <dbReference type="EMBL" id="TKC98646.1"/>
    </source>
</evidence>
<keyword evidence="3" id="KW-1185">Reference proteome</keyword>
<gene>
    <name evidence="2" type="ORF">E8A74_40465</name>
</gene>
<comment type="caution">
    <text evidence="2">The sequence shown here is derived from an EMBL/GenBank/DDBJ whole genome shotgun (WGS) entry which is preliminary data.</text>
</comment>
<reference evidence="2 3" key="1">
    <citation type="submission" date="2019-04" db="EMBL/GenBank/DDBJ databases">
        <authorList>
            <person name="Li Y."/>
            <person name="Wang J."/>
        </authorList>
    </citation>
    <scope>NUCLEOTIDE SEQUENCE [LARGE SCALE GENOMIC DNA]</scope>
    <source>
        <strain evidence="2 3">DSM 14668</strain>
    </source>
</reference>
<dbReference type="AlphaFoldDB" id="A0A4U1IX81"/>
<evidence type="ECO:0000256" key="1">
    <source>
        <dbReference type="SAM" id="MobiDB-lite"/>
    </source>
</evidence>
<proteinExistence type="predicted"/>
<evidence type="ECO:0000313" key="3">
    <source>
        <dbReference type="Proteomes" id="UP000309215"/>
    </source>
</evidence>
<dbReference type="OrthoDB" id="5244113at2"/>
<dbReference type="SUPFAM" id="SSF46565">
    <property type="entry name" value="Chaperone J-domain"/>
    <property type="match status" value="1"/>
</dbReference>